<dbReference type="Proteomes" id="UP000198625">
    <property type="component" value="Unassembled WGS sequence"/>
</dbReference>
<dbReference type="Pfam" id="PF00561">
    <property type="entry name" value="Abhydrolase_1"/>
    <property type="match status" value="1"/>
</dbReference>
<gene>
    <name evidence="2" type="ORF">SAMN05660462_00001</name>
</gene>
<proteinExistence type="predicted"/>
<organism evidence="2 3">
    <name type="scientific">Proteiniborus ethanoligenes</name>
    <dbReference type="NCBI Taxonomy" id="415015"/>
    <lineage>
        <taxon>Bacteria</taxon>
        <taxon>Bacillati</taxon>
        <taxon>Bacillota</taxon>
        <taxon>Clostridia</taxon>
        <taxon>Eubacteriales</taxon>
        <taxon>Proteiniborus</taxon>
    </lineage>
</organism>
<sequence length="297" mass="33157">MSEITLNSVKLSNGETYGYRKSGEGNKVLVLVHGNMSSSKHWDLVMENLPSDYTTYAIDMRGFGVSSYNTPINSLKDLSEDLKLFVDAIGLKNFYLAGWSTGGGVAMHFSIDYPEHVEKLILVESVGIKGYPIFKKDVNGQPIIGEFLNTKEEIAKDPIQVVPILSAYENKDRNMLRATWDALIYVFGKPEEERYEAYIDEMLKQRNLVDIDYSLVHFNISDEHNGVVEGSGGVHKIKAPTLVIQGKEDIVVPMNMGIGIAEGIGEKARLELLDNGGHSPMTDDLDRFMNLILDFMN</sequence>
<dbReference type="PRINTS" id="PR00111">
    <property type="entry name" value="ABHYDROLASE"/>
</dbReference>
<dbReference type="InterPro" id="IPR050266">
    <property type="entry name" value="AB_hydrolase_sf"/>
</dbReference>
<dbReference type="PRINTS" id="PR00412">
    <property type="entry name" value="EPOXHYDRLASE"/>
</dbReference>
<dbReference type="OrthoDB" id="252464at2"/>
<dbReference type="RefSeq" id="WP_091725468.1">
    <property type="nucleotide sequence ID" value="NZ_FNQE01000001.1"/>
</dbReference>
<dbReference type="InterPro" id="IPR000073">
    <property type="entry name" value="AB_hydrolase_1"/>
</dbReference>
<dbReference type="GO" id="GO:0003824">
    <property type="term" value="F:catalytic activity"/>
    <property type="evidence" value="ECO:0007669"/>
    <property type="project" value="InterPro"/>
</dbReference>
<accession>A0A1H3JS97</accession>
<dbReference type="AlphaFoldDB" id="A0A1H3JS97"/>
<protein>
    <submittedName>
        <fullName evidence="2">Pimeloyl-ACP methyl ester carboxylesterase</fullName>
    </submittedName>
</protein>
<dbReference type="STRING" id="415015.SAMN05660462_00001"/>
<keyword evidence="3" id="KW-1185">Reference proteome</keyword>
<feature type="domain" description="AB hydrolase-1" evidence="1">
    <location>
        <begin position="28"/>
        <end position="281"/>
    </location>
</feature>
<dbReference type="SUPFAM" id="SSF53474">
    <property type="entry name" value="alpha/beta-Hydrolases"/>
    <property type="match status" value="1"/>
</dbReference>
<dbReference type="EMBL" id="FNQE01000001">
    <property type="protein sequence ID" value="SDY42796.1"/>
    <property type="molecule type" value="Genomic_DNA"/>
</dbReference>
<evidence type="ECO:0000259" key="1">
    <source>
        <dbReference type="Pfam" id="PF00561"/>
    </source>
</evidence>
<reference evidence="2 3" key="1">
    <citation type="submission" date="2016-10" db="EMBL/GenBank/DDBJ databases">
        <authorList>
            <person name="de Groot N.N."/>
        </authorList>
    </citation>
    <scope>NUCLEOTIDE SEQUENCE [LARGE SCALE GENOMIC DNA]</scope>
    <source>
        <strain evidence="2 3">DSM 21650</strain>
    </source>
</reference>
<dbReference type="InterPro" id="IPR000639">
    <property type="entry name" value="Epox_hydrolase-like"/>
</dbReference>
<evidence type="ECO:0000313" key="2">
    <source>
        <dbReference type="EMBL" id="SDY42796.1"/>
    </source>
</evidence>
<dbReference type="PANTHER" id="PTHR43798">
    <property type="entry name" value="MONOACYLGLYCEROL LIPASE"/>
    <property type="match status" value="1"/>
</dbReference>
<dbReference type="Gene3D" id="3.40.50.1820">
    <property type="entry name" value="alpha/beta hydrolase"/>
    <property type="match status" value="1"/>
</dbReference>
<evidence type="ECO:0000313" key="3">
    <source>
        <dbReference type="Proteomes" id="UP000198625"/>
    </source>
</evidence>
<name>A0A1H3JS97_9FIRM</name>
<dbReference type="InterPro" id="IPR029058">
    <property type="entry name" value="AB_hydrolase_fold"/>
</dbReference>